<keyword evidence="9" id="KW-0456">Lyase</keyword>
<dbReference type="GO" id="GO:0004016">
    <property type="term" value="F:adenylate cyclase activity"/>
    <property type="evidence" value="ECO:0007669"/>
    <property type="project" value="TreeGrafter"/>
</dbReference>
<evidence type="ECO:0000259" key="13">
    <source>
        <dbReference type="PROSITE" id="PS50011"/>
    </source>
</evidence>
<evidence type="ECO:0000256" key="9">
    <source>
        <dbReference type="ARBA" id="ARBA00023239"/>
    </source>
</evidence>
<name>A0AAN8FX58_TRICO</name>
<dbReference type="Pfam" id="PF01094">
    <property type="entry name" value="ANF_receptor"/>
    <property type="match status" value="1"/>
</dbReference>
<feature type="domain" description="Guanylate cyclase" evidence="14">
    <location>
        <begin position="850"/>
        <end position="879"/>
    </location>
</feature>
<evidence type="ECO:0000259" key="14">
    <source>
        <dbReference type="PROSITE" id="PS50125"/>
    </source>
</evidence>
<evidence type="ECO:0000256" key="7">
    <source>
        <dbReference type="ARBA" id="ARBA00023136"/>
    </source>
</evidence>
<dbReference type="Gene3D" id="3.40.50.2300">
    <property type="match status" value="1"/>
</dbReference>
<keyword evidence="7 12" id="KW-0472">Membrane</keyword>
<evidence type="ECO:0000256" key="4">
    <source>
        <dbReference type="ARBA" id="ARBA00022692"/>
    </source>
</evidence>
<sequence length="894" mass="101173">MAHSSISWTTHIIPTPLIEQPAQLMNDKLFRRFLLRCALLSIFNVHVSDAVFNIKVSLLTDPSHTYAQSVLEAAQKDLVDSKPALSPDFTFEILVDSSKCDTGINSLSSMAVLSQNYYQDGSQAVFGPTCYDDIPKVAGLSFDFDILQFNTWGDMRVVNEENNIVQMMTTSTYNIAENILAVLKAAKWDQIAIITCTDCYTGLSDVQARDYNVSSHLIDNGIKILAQIKYSKYWNASYLADNIALLARISRVILPFLGPQFSDYTTFLNAMNSTGNLNEEYSIFMVEARVLPWASNAALLPLFNRTYVLINEVFEHSRVQPFLSKNNFGSSAQVMPTLELYESLYVFAYVLRLAYEKDTSGQYNATALRPLLRYVPDGPFGAIHFNDNTQRIAPFSFGYVNSSGYNFIGKPEIRHDCANGACLRINLSHQNLPLREDMPTCGFTGELCDQTGTILVIFIMLAAVALCIGIFVSFRKIKHIESMQMPWAISISMLKFIDLDISSHGSQQLSVLSLNEQMETKVKMRDYLRTRQLATINQTYVLVEIIALKERLVFFKQDIDLLLKGLDYIHNSPIGYHGSLTTGHCLIDSHWILKVAGFGVSRMLFRMKNSGVIGTEDGRPFIPNGEVRWVQHASDIACRDRFFLFLHADLIHVLFYIILDLHYYAPEIRSELRSHMFSNKFEGFHVTYAIGKAADMWSFGTILYEILFRKKYVDVEEYYEGEDDVIICEKADDVLQAHPPSVPEDREIHADLRGLIQKCWDNVDNRPDIGRARKITDATLKMSGSLVDQMIKNMEEYTNGLEELVKRRTGLLEQAQQKADELLSELLPKSVAEELKVGRRVDAKNYKSASILYSDIVGFTSLCSESEPMEVSEVQRLDQNTRTGSSRALLLLPL</sequence>
<keyword evidence="16" id="KW-1185">Reference proteome</keyword>
<evidence type="ECO:0000313" key="15">
    <source>
        <dbReference type="EMBL" id="KAK5978820.1"/>
    </source>
</evidence>
<dbReference type="Proteomes" id="UP001331761">
    <property type="component" value="Unassembled WGS sequence"/>
</dbReference>
<feature type="domain" description="Protein kinase" evidence="13">
    <location>
        <begin position="369"/>
        <end position="780"/>
    </location>
</feature>
<dbReference type="InterPro" id="IPR001054">
    <property type="entry name" value="A/G_cyclase"/>
</dbReference>
<dbReference type="InterPro" id="IPR050401">
    <property type="entry name" value="Cyclic_nucleotide_synthase"/>
</dbReference>
<dbReference type="AlphaFoldDB" id="A0AAN8FX58"/>
<feature type="transmembrane region" description="Helical" evidence="12">
    <location>
        <begin position="642"/>
        <end position="665"/>
    </location>
</feature>
<organism evidence="15 16">
    <name type="scientific">Trichostrongylus colubriformis</name>
    <name type="common">Black scour worm</name>
    <dbReference type="NCBI Taxonomy" id="6319"/>
    <lineage>
        <taxon>Eukaryota</taxon>
        <taxon>Metazoa</taxon>
        <taxon>Ecdysozoa</taxon>
        <taxon>Nematoda</taxon>
        <taxon>Chromadorea</taxon>
        <taxon>Rhabditida</taxon>
        <taxon>Rhabditina</taxon>
        <taxon>Rhabditomorpha</taxon>
        <taxon>Strongyloidea</taxon>
        <taxon>Trichostrongylidae</taxon>
        <taxon>Trichostrongylus</taxon>
    </lineage>
</organism>
<reference evidence="15 16" key="1">
    <citation type="submission" date="2019-10" db="EMBL/GenBank/DDBJ databases">
        <title>Assembly and Annotation for the nematode Trichostrongylus colubriformis.</title>
        <authorList>
            <person name="Martin J."/>
        </authorList>
    </citation>
    <scope>NUCLEOTIDE SEQUENCE [LARGE SCALE GENOMIC DNA]</scope>
    <source>
        <strain evidence="15">G859</strain>
        <tissue evidence="15">Whole worm</tissue>
    </source>
</reference>
<dbReference type="Gene3D" id="6.10.250.780">
    <property type="match status" value="1"/>
</dbReference>
<dbReference type="InterPro" id="IPR001828">
    <property type="entry name" value="ANF_lig-bd_rcpt"/>
</dbReference>
<dbReference type="EC" id="4.6.1.2" evidence="3"/>
<dbReference type="PROSITE" id="PS50011">
    <property type="entry name" value="PROTEIN_KINASE_DOM"/>
    <property type="match status" value="1"/>
</dbReference>
<dbReference type="PANTHER" id="PTHR11920:SF485">
    <property type="entry name" value="RECEPTOR-TYPE GUANYLATE CYCLASE DAF-11"/>
    <property type="match status" value="1"/>
</dbReference>
<dbReference type="PANTHER" id="PTHR11920">
    <property type="entry name" value="GUANYLYL CYCLASE"/>
    <property type="match status" value="1"/>
</dbReference>
<feature type="coiled-coil region" evidence="11">
    <location>
        <begin position="787"/>
        <end position="825"/>
    </location>
</feature>
<dbReference type="InterPro" id="IPR000719">
    <property type="entry name" value="Prot_kinase_dom"/>
</dbReference>
<dbReference type="SUPFAM" id="SSF56112">
    <property type="entry name" value="Protein kinase-like (PK-like)"/>
    <property type="match status" value="1"/>
</dbReference>
<dbReference type="SUPFAM" id="SSF55073">
    <property type="entry name" value="Nucleotide cyclase"/>
    <property type="match status" value="1"/>
</dbReference>
<dbReference type="GO" id="GO:0004383">
    <property type="term" value="F:guanylate cyclase activity"/>
    <property type="evidence" value="ECO:0007669"/>
    <property type="project" value="UniProtKB-EC"/>
</dbReference>
<dbReference type="GO" id="GO:0007168">
    <property type="term" value="P:receptor guanylyl cyclase signaling pathway"/>
    <property type="evidence" value="ECO:0007669"/>
    <property type="project" value="TreeGrafter"/>
</dbReference>
<evidence type="ECO:0000256" key="5">
    <source>
        <dbReference type="ARBA" id="ARBA00022741"/>
    </source>
</evidence>
<keyword evidence="11" id="KW-0175">Coiled coil</keyword>
<evidence type="ECO:0000256" key="1">
    <source>
        <dbReference type="ARBA" id="ARBA00001436"/>
    </source>
</evidence>
<keyword evidence="8" id="KW-0325">Glycoprotein</keyword>
<gene>
    <name evidence="15" type="ORF">GCK32_004218</name>
</gene>
<protein>
    <recommendedName>
        <fullName evidence="3">guanylate cyclase</fullName>
        <ecNumber evidence="3">4.6.1.2</ecNumber>
    </recommendedName>
</protein>
<comment type="caution">
    <text evidence="15">The sequence shown here is derived from an EMBL/GenBank/DDBJ whole genome shotgun (WGS) entry which is preliminary data.</text>
</comment>
<accession>A0AAN8FX58</accession>
<dbReference type="GO" id="GO:0005524">
    <property type="term" value="F:ATP binding"/>
    <property type="evidence" value="ECO:0007669"/>
    <property type="project" value="InterPro"/>
</dbReference>
<dbReference type="Gene3D" id="1.10.510.10">
    <property type="entry name" value="Transferase(Phosphotransferase) domain 1"/>
    <property type="match status" value="1"/>
</dbReference>
<keyword evidence="5" id="KW-0547">Nucleotide-binding</keyword>
<evidence type="ECO:0000256" key="6">
    <source>
        <dbReference type="ARBA" id="ARBA00022989"/>
    </source>
</evidence>
<dbReference type="GO" id="GO:0001653">
    <property type="term" value="F:peptide receptor activity"/>
    <property type="evidence" value="ECO:0007669"/>
    <property type="project" value="TreeGrafter"/>
</dbReference>
<evidence type="ECO:0000256" key="11">
    <source>
        <dbReference type="SAM" id="Coils"/>
    </source>
</evidence>
<evidence type="ECO:0000256" key="10">
    <source>
        <dbReference type="ARBA" id="ARBA00023293"/>
    </source>
</evidence>
<dbReference type="EMBL" id="WIXE01008984">
    <property type="protein sequence ID" value="KAK5978820.1"/>
    <property type="molecule type" value="Genomic_DNA"/>
</dbReference>
<dbReference type="Gene3D" id="3.30.70.1230">
    <property type="entry name" value="Nucleotide cyclase"/>
    <property type="match status" value="1"/>
</dbReference>
<feature type="transmembrane region" description="Helical" evidence="12">
    <location>
        <begin position="454"/>
        <end position="474"/>
    </location>
</feature>
<evidence type="ECO:0000256" key="2">
    <source>
        <dbReference type="ARBA" id="ARBA00004167"/>
    </source>
</evidence>
<dbReference type="InterPro" id="IPR011009">
    <property type="entry name" value="Kinase-like_dom_sf"/>
</dbReference>
<dbReference type="GO" id="GO:0035556">
    <property type="term" value="P:intracellular signal transduction"/>
    <property type="evidence" value="ECO:0007669"/>
    <property type="project" value="InterPro"/>
</dbReference>
<dbReference type="InterPro" id="IPR029787">
    <property type="entry name" value="Nucleotide_cyclase"/>
</dbReference>
<dbReference type="SMART" id="SM00220">
    <property type="entry name" value="S_TKc"/>
    <property type="match status" value="1"/>
</dbReference>
<dbReference type="InterPro" id="IPR028082">
    <property type="entry name" value="Peripla_BP_I"/>
</dbReference>
<dbReference type="SUPFAM" id="SSF53822">
    <property type="entry name" value="Periplasmic binding protein-like I"/>
    <property type="match status" value="1"/>
</dbReference>
<keyword evidence="10" id="KW-0141">cGMP biosynthesis</keyword>
<evidence type="ECO:0000313" key="16">
    <source>
        <dbReference type="Proteomes" id="UP001331761"/>
    </source>
</evidence>
<dbReference type="GO" id="GO:0004672">
    <property type="term" value="F:protein kinase activity"/>
    <property type="evidence" value="ECO:0007669"/>
    <property type="project" value="InterPro"/>
</dbReference>
<keyword evidence="4 12" id="KW-0812">Transmembrane</keyword>
<comment type="catalytic activity">
    <reaction evidence="1">
        <text>GTP = 3',5'-cyclic GMP + diphosphate</text>
        <dbReference type="Rhea" id="RHEA:13665"/>
        <dbReference type="ChEBI" id="CHEBI:33019"/>
        <dbReference type="ChEBI" id="CHEBI:37565"/>
        <dbReference type="ChEBI" id="CHEBI:57746"/>
        <dbReference type="EC" id="4.6.1.2"/>
    </reaction>
</comment>
<comment type="subcellular location">
    <subcellularLocation>
        <location evidence="2">Membrane</location>
        <topology evidence="2">Single-pass membrane protein</topology>
    </subcellularLocation>
</comment>
<dbReference type="PROSITE" id="PS50125">
    <property type="entry name" value="GUANYLATE_CYCLASE_2"/>
    <property type="match status" value="1"/>
</dbReference>
<dbReference type="GO" id="GO:0005886">
    <property type="term" value="C:plasma membrane"/>
    <property type="evidence" value="ECO:0007669"/>
    <property type="project" value="TreeGrafter"/>
</dbReference>
<evidence type="ECO:0000256" key="8">
    <source>
        <dbReference type="ARBA" id="ARBA00023180"/>
    </source>
</evidence>
<proteinExistence type="predicted"/>
<evidence type="ECO:0000256" key="3">
    <source>
        <dbReference type="ARBA" id="ARBA00012202"/>
    </source>
</evidence>
<keyword evidence="6 12" id="KW-1133">Transmembrane helix</keyword>
<evidence type="ECO:0000256" key="12">
    <source>
        <dbReference type="SAM" id="Phobius"/>
    </source>
</evidence>